<feature type="region of interest" description="Disordered" evidence="1">
    <location>
        <begin position="1"/>
        <end position="24"/>
    </location>
</feature>
<dbReference type="Gene3D" id="3.30.1490.420">
    <property type="entry name" value="Ubiquitin carboxyl-terminal hydrolase, domain 2"/>
    <property type="match status" value="1"/>
</dbReference>
<evidence type="ECO:0000313" key="2">
    <source>
        <dbReference type="EMBL" id="KAJ8382674.1"/>
    </source>
</evidence>
<protein>
    <submittedName>
        <fullName evidence="2">Uncharacterized protein</fullName>
    </submittedName>
</protein>
<sequence length="186" mass="21036">MPSERLAPPPEPSSSSNVRTKKPRYQSLMTRTGAKKGQPWFNIWALEGAQRITMLEKQCRDGLFSTRPGPCVSMEVRSERHNQESEVYFIKQTVGNSCGELLWDAWPTTNTPTGVRQAPGDEPDGRLNYPVNHDPETEDKFIKDAAVICWQFMEGEKIEVHFSPVALSRLWPETGGGHWMTGPSYK</sequence>
<dbReference type="SUPFAM" id="SSF54001">
    <property type="entry name" value="Cysteine proteinases"/>
    <property type="match status" value="1"/>
</dbReference>
<reference evidence="2" key="1">
    <citation type="journal article" date="2023" name="Science">
        <title>Genome structures resolve the early diversification of teleost fishes.</title>
        <authorList>
            <person name="Parey E."/>
            <person name="Louis A."/>
            <person name="Montfort J."/>
            <person name="Bouchez O."/>
            <person name="Roques C."/>
            <person name="Iampietro C."/>
            <person name="Lluch J."/>
            <person name="Castinel A."/>
            <person name="Donnadieu C."/>
            <person name="Desvignes T."/>
            <person name="Floi Bucao C."/>
            <person name="Jouanno E."/>
            <person name="Wen M."/>
            <person name="Mejri S."/>
            <person name="Dirks R."/>
            <person name="Jansen H."/>
            <person name="Henkel C."/>
            <person name="Chen W.J."/>
            <person name="Zahm M."/>
            <person name="Cabau C."/>
            <person name="Klopp C."/>
            <person name="Thompson A.W."/>
            <person name="Robinson-Rechavi M."/>
            <person name="Braasch I."/>
            <person name="Lecointre G."/>
            <person name="Bobe J."/>
            <person name="Postlethwait J.H."/>
            <person name="Berthelot C."/>
            <person name="Roest Crollius H."/>
            <person name="Guiguen Y."/>
        </authorList>
    </citation>
    <scope>NUCLEOTIDE SEQUENCE</scope>
    <source>
        <strain evidence="2">WJC10195</strain>
    </source>
</reference>
<keyword evidence="3" id="KW-1185">Reference proteome</keyword>
<gene>
    <name evidence="2" type="ORF">SKAU_G00034520</name>
</gene>
<comment type="caution">
    <text evidence="2">The sequence shown here is derived from an EMBL/GenBank/DDBJ whole genome shotgun (WGS) entry which is preliminary data.</text>
</comment>
<proteinExistence type="predicted"/>
<dbReference type="InterPro" id="IPR038765">
    <property type="entry name" value="Papain-like_cys_pep_sf"/>
</dbReference>
<dbReference type="AlphaFoldDB" id="A0A9Q1GFV0"/>
<evidence type="ECO:0000256" key="1">
    <source>
        <dbReference type="SAM" id="MobiDB-lite"/>
    </source>
</evidence>
<accession>A0A9Q1GFV0</accession>
<dbReference type="EMBL" id="JAINUF010000001">
    <property type="protein sequence ID" value="KAJ8382674.1"/>
    <property type="molecule type" value="Genomic_DNA"/>
</dbReference>
<organism evidence="2 3">
    <name type="scientific">Synaphobranchus kaupii</name>
    <name type="common">Kaup's arrowtooth eel</name>
    <dbReference type="NCBI Taxonomy" id="118154"/>
    <lineage>
        <taxon>Eukaryota</taxon>
        <taxon>Metazoa</taxon>
        <taxon>Chordata</taxon>
        <taxon>Craniata</taxon>
        <taxon>Vertebrata</taxon>
        <taxon>Euteleostomi</taxon>
        <taxon>Actinopterygii</taxon>
        <taxon>Neopterygii</taxon>
        <taxon>Teleostei</taxon>
        <taxon>Anguilliformes</taxon>
        <taxon>Synaphobranchidae</taxon>
        <taxon>Synaphobranchus</taxon>
    </lineage>
</organism>
<name>A0A9Q1GFV0_SYNKA</name>
<evidence type="ECO:0000313" key="3">
    <source>
        <dbReference type="Proteomes" id="UP001152622"/>
    </source>
</evidence>
<dbReference type="Proteomes" id="UP001152622">
    <property type="component" value="Chromosome 1"/>
</dbReference>